<sequence>IHIDKMLIEINPERLPIALCLLGGFIICFGLVSYFIKERLFLSEALVSVIAGIILGPKVLGLLHSEDWGSNDIIHGFTRTVIAIQSIYGQRNEILDCSIDTCNELHVAHKWIGYLANDTSYYLEALLLASCVTPTDPVLANSVVKGKFAELFIMGFMAIIGSDDLLACFIAGTSFTWDDWFRRETEEAHLQEVIDLLLNIAVFVYIGFEEYHGSNISESTTIEIISPREDVEYQKDDSSEIHDSYVHDVEPTAKRDSRNSFDTAVTRSSHDLNLDQIRGYTSRQPHEININIPHDISKRRQSKAEKIDERSRFDHDQLGPLSSKYAIWDEGDNYIIENYEGEDIRVIPSPYAHHRNREGESGGRVGERKWGNWNKLRFFKMPFKKSKAEDKENKENAEDKENKENAEDKENKENAEDKENKEKDVIKDDRTDNGENEGDESGSKGGNGKGKNKDTGEMG</sequence>
<feature type="non-terminal residue" evidence="1">
    <location>
        <position position="459"/>
    </location>
</feature>
<accession>A0ACA9MTI3</accession>
<comment type="caution">
    <text evidence="1">The sequence shown here is derived from an EMBL/GenBank/DDBJ whole genome shotgun (WGS) entry which is preliminary data.</text>
</comment>
<dbReference type="Proteomes" id="UP000789525">
    <property type="component" value="Unassembled WGS sequence"/>
</dbReference>
<evidence type="ECO:0000313" key="1">
    <source>
        <dbReference type="EMBL" id="CAG8608303.1"/>
    </source>
</evidence>
<proteinExistence type="predicted"/>
<name>A0ACA9MTI3_9GLOM</name>
<keyword evidence="2" id="KW-1185">Reference proteome</keyword>
<feature type="non-terminal residue" evidence="1">
    <location>
        <position position="1"/>
    </location>
</feature>
<protein>
    <submittedName>
        <fullName evidence="1">16698_t:CDS:1</fullName>
    </submittedName>
</protein>
<reference evidence="1" key="1">
    <citation type="submission" date="2021-06" db="EMBL/GenBank/DDBJ databases">
        <authorList>
            <person name="Kallberg Y."/>
            <person name="Tangrot J."/>
            <person name="Rosling A."/>
        </authorList>
    </citation>
    <scope>NUCLEOTIDE SEQUENCE</scope>
    <source>
        <strain evidence="1">CL356</strain>
    </source>
</reference>
<dbReference type="EMBL" id="CAJVPT010014917">
    <property type="protein sequence ID" value="CAG8608303.1"/>
    <property type="molecule type" value="Genomic_DNA"/>
</dbReference>
<organism evidence="1 2">
    <name type="scientific">Acaulospora colombiana</name>
    <dbReference type="NCBI Taxonomy" id="27376"/>
    <lineage>
        <taxon>Eukaryota</taxon>
        <taxon>Fungi</taxon>
        <taxon>Fungi incertae sedis</taxon>
        <taxon>Mucoromycota</taxon>
        <taxon>Glomeromycotina</taxon>
        <taxon>Glomeromycetes</taxon>
        <taxon>Diversisporales</taxon>
        <taxon>Acaulosporaceae</taxon>
        <taxon>Acaulospora</taxon>
    </lineage>
</organism>
<evidence type="ECO:0000313" key="2">
    <source>
        <dbReference type="Proteomes" id="UP000789525"/>
    </source>
</evidence>
<gene>
    <name evidence="1" type="ORF">ACOLOM_LOCUS6933</name>
</gene>